<dbReference type="InterPro" id="IPR029052">
    <property type="entry name" value="Metallo-depent_PP-like"/>
</dbReference>
<dbReference type="GO" id="GO:0016787">
    <property type="term" value="F:hydrolase activity"/>
    <property type="evidence" value="ECO:0007669"/>
    <property type="project" value="InterPro"/>
</dbReference>
<keyword evidence="3" id="KW-1185">Reference proteome</keyword>
<evidence type="ECO:0000259" key="1">
    <source>
        <dbReference type="Pfam" id="PF00149"/>
    </source>
</evidence>
<feature type="domain" description="Calcineurin-like phosphoesterase" evidence="1">
    <location>
        <begin position="172"/>
        <end position="266"/>
    </location>
</feature>
<dbReference type="Gene3D" id="3.60.21.10">
    <property type="match status" value="1"/>
</dbReference>
<dbReference type="Pfam" id="PF00149">
    <property type="entry name" value="Metallophos"/>
    <property type="match status" value="1"/>
</dbReference>
<dbReference type="PANTHER" id="PTHR12905:SF0">
    <property type="entry name" value="CALCINEURIN-LIKE PHOSPHOESTERASE DOMAIN-CONTAINING PROTEIN"/>
    <property type="match status" value="1"/>
</dbReference>
<evidence type="ECO:0000313" key="3">
    <source>
        <dbReference type="Proteomes" id="UP000604046"/>
    </source>
</evidence>
<dbReference type="SUPFAM" id="SSF56300">
    <property type="entry name" value="Metallo-dependent phosphatases"/>
    <property type="match status" value="1"/>
</dbReference>
<reference evidence="2" key="1">
    <citation type="submission" date="2021-02" db="EMBL/GenBank/DDBJ databases">
        <authorList>
            <person name="Dougan E. K."/>
            <person name="Rhodes N."/>
            <person name="Thang M."/>
            <person name="Chan C."/>
        </authorList>
    </citation>
    <scope>NUCLEOTIDE SEQUENCE</scope>
</reference>
<dbReference type="Proteomes" id="UP000604046">
    <property type="component" value="Unassembled WGS sequence"/>
</dbReference>
<dbReference type="AlphaFoldDB" id="A0A812UWK5"/>
<protein>
    <submittedName>
        <fullName evidence="2">RglC protein</fullName>
    </submittedName>
</protein>
<dbReference type="InterPro" id="IPR051693">
    <property type="entry name" value="UPF0046_metallophosphoest"/>
</dbReference>
<dbReference type="InterPro" id="IPR004843">
    <property type="entry name" value="Calcineurin-like_PHP"/>
</dbReference>
<proteinExistence type="predicted"/>
<organism evidence="2 3">
    <name type="scientific">Symbiodinium natans</name>
    <dbReference type="NCBI Taxonomy" id="878477"/>
    <lineage>
        <taxon>Eukaryota</taxon>
        <taxon>Sar</taxon>
        <taxon>Alveolata</taxon>
        <taxon>Dinophyceae</taxon>
        <taxon>Suessiales</taxon>
        <taxon>Symbiodiniaceae</taxon>
        <taxon>Symbiodinium</taxon>
    </lineage>
</organism>
<sequence length="311" mass="34442">MASASLAPFARFRNTFPSAADALEKKFASDLRKLKYFLGRAETSPQAAPCCASPETEEVHMLDLLAKLPLYAPEVWYEIVTGQKCPNDAKNDYANIGVAFDASSRLRRAGIDFYHLELTKKWMDSSYGGVVPFCYVPGTIEGGAPASVEARQILSSQDHDKIPPPPSSIASIRVVAISDTHLFHDLVPKLPSGDLLLHCGDLSYEESRSEDAREFDKKWEELHESFSAFLEWFKGSNLAAAQALRWMGSASHDFEHRVLVAGNHDYIQLGACEIPATWPFRSASSRAAKSPCLGLGKDTFFFLRFVYTSHA</sequence>
<dbReference type="EMBL" id="CAJNDS010002781">
    <property type="protein sequence ID" value="CAE7595153.1"/>
    <property type="molecule type" value="Genomic_DNA"/>
</dbReference>
<name>A0A812UWK5_9DINO</name>
<dbReference type="OrthoDB" id="10496184at2759"/>
<comment type="caution">
    <text evidence="2">The sequence shown here is derived from an EMBL/GenBank/DDBJ whole genome shotgun (WGS) entry which is preliminary data.</text>
</comment>
<gene>
    <name evidence="2" type="primary">rglC</name>
    <name evidence="2" type="ORF">SNAT2548_LOCUS33869</name>
</gene>
<dbReference type="PANTHER" id="PTHR12905">
    <property type="entry name" value="METALLOPHOSPHOESTERASE"/>
    <property type="match status" value="1"/>
</dbReference>
<evidence type="ECO:0000313" key="2">
    <source>
        <dbReference type="EMBL" id="CAE7595153.1"/>
    </source>
</evidence>
<accession>A0A812UWK5</accession>